<dbReference type="RefSeq" id="WP_386347127.1">
    <property type="nucleotide sequence ID" value="NZ_JBHSFG010000055.1"/>
</dbReference>
<dbReference type="Proteomes" id="UP001596012">
    <property type="component" value="Unassembled WGS sequence"/>
</dbReference>
<gene>
    <name evidence="1" type="ORF">ACFPH6_31125</name>
</gene>
<accession>A0ABV8YUK2</accession>
<evidence type="ECO:0000313" key="1">
    <source>
        <dbReference type="EMBL" id="MFC4468927.1"/>
    </source>
</evidence>
<comment type="caution">
    <text evidence="1">The sequence shown here is derived from an EMBL/GenBank/DDBJ whole genome shotgun (WGS) entry which is preliminary data.</text>
</comment>
<proteinExistence type="predicted"/>
<name>A0ABV8YUK2_9ACTN</name>
<reference evidence="2" key="1">
    <citation type="journal article" date="2019" name="Int. J. Syst. Evol. Microbiol.">
        <title>The Global Catalogue of Microorganisms (GCM) 10K type strain sequencing project: providing services to taxonomists for standard genome sequencing and annotation.</title>
        <authorList>
            <consortium name="The Broad Institute Genomics Platform"/>
            <consortium name="The Broad Institute Genome Sequencing Center for Infectious Disease"/>
            <person name="Wu L."/>
            <person name="Ma J."/>
        </authorList>
    </citation>
    <scope>NUCLEOTIDE SEQUENCE [LARGE SCALE GENOMIC DNA]</scope>
    <source>
        <strain evidence="2">DT43</strain>
    </source>
</reference>
<keyword evidence="2" id="KW-1185">Reference proteome</keyword>
<evidence type="ECO:0000313" key="2">
    <source>
        <dbReference type="Proteomes" id="UP001596012"/>
    </source>
</evidence>
<protein>
    <submittedName>
        <fullName evidence="1">Uncharacterized protein</fullName>
    </submittedName>
</protein>
<dbReference type="EMBL" id="JBHSFG010000055">
    <property type="protein sequence ID" value="MFC4468927.1"/>
    <property type="molecule type" value="Genomic_DNA"/>
</dbReference>
<sequence>MSWTSGDVGEDDLVTVYWFPDPYPSWRRPVFPTNGGGLSTGLDVTGTPDEIASWRAAATACVNEVAAAHAELRRVDLRTRRWRLRPMVRRWAPVVHRWAEEKYDEAKAPYLDRVRAAVSAYQPVLDAIDQRVSERAAAVVRARQEREQEEERRRHEAAAPFRAWERRQAVADRRLHGGLTPRQMAARGDNPESWPRSVQAAVGDLDAWWAGVRASVRNQQARAEAVRKVIGVITATAAALEEAGRPGIGASIGASGEPSHETLYGWWVRFTWSDLPDVERLKTPPDIPLGHLPSEGMWDFDLYLPDRVFFQRWWDGKYSFATASTKRMGGSSDHRLPVWLEASIEEFTEGLFPAWISYWPEDSYHWGDVRTPIVDHADPAVYVPYVHSVAEHAVAAFRGFQALMPPQK</sequence>
<organism evidence="1 2">
    <name type="scientific">Streptomyces xiangluensis</name>
    <dbReference type="NCBI Taxonomy" id="2665720"/>
    <lineage>
        <taxon>Bacteria</taxon>
        <taxon>Bacillati</taxon>
        <taxon>Actinomycetota</taxon>
        <taxon>Actinomycetes</taxon>
        <taxon>Kitasatosporales</taxon>
        <taxon>Streptomycetaceae</taxon>
        <taxon>Streptomyces</taxon>
    </lineage>
</organism>